<evidence type="ECO:0000313" key="3">
    <source>
        <dbReference type="EMBL" id="SMH41961.1"/>
    </source>
</evidence>
<keyword evidence="4" id="KW-1185">Reference proteome</keyword>
<name>A0A1X7NUU2_9HYPH</name>
<dbReference type="EMBL" id="FXBL01000004">
    <property type="protein sequence ID" value="SMH41961.1"/>
    <property type="molecule type" value="Genomic_DNA"/>
</dbReference>
<accession>A0A1X7NUU2</accession>
<dbReference type="AlphaFoldDB" id="A0A1X7NUU2"/>
<dbReference type="InterPro" id="IPR011050">
    <property type="entry name" value="Pectin_lyase_fold/virulence"/>
</dbReference>
<feature type="domain" description="Right handed beta helix" evidence="2">
    <location>
        <begin position="136"/>
        <end position="203"/>
    </location>
</feature>
<dbReference type="Pfam" id="PF13229">
    <property type="entry name" value="Beta_helix"/>
    <property type="match status" value="2"/>
</dbReference>
<feature type="domain" description="Right handed beta helix" evidence="2">
    <location>
        <begin position="213"/>
        <end position="370"/>
    </location>
</feature>
<dbReference type="PROSITE" id="PS51318">
    <property type="entry name" value="TAT"/>
    <property type="match status" value="1"/>
</dbReference>
<dbReference type="InterPro" id="IPR006626">
    <property type="entry name" value="PbH1"/>
</dbReference>
<dbReference type="InterPro" id="IPR012334">
    <property type="entry name" value="Pectin_lyas_fold"/>
</dbReference>
<protein>
    <submittedName>
        <fullName evidence="3">Twin-arg-translocated uncharacterized repeat-containing protein</fullName>
    </submittedName>
</protein>
<dbReference type="NCBIfam" id="TIGR03808">
    <property type="entry name" value="RR_plus_rpt_1"/>
    <property type="match status" value="1"/>
</dbReference>
<organism evidence="3 4">
    <name type="scientific">Mesorhizobium australicum</name>
    <dbReference type="NCBI Taxonomy" id="536018"/>
    <lineage>
        <taxon>Bacteria</taxon>
        <taxon>Pseudomonadati</taxon>
        <taxon>Pseudomonadota</taxon>
        <taxon>Alphaproteobacteria</taxon>
        <taxon>Hyphomicrobiales</taxon>
        <taxon>Phyllobacteriaceae</taxon>
        <taxon>Mesorhizobium</taxon>
    </lineage>
</organism>
<dbReference type="PANTHER" id="PTHR22990:SF15">
    <property type="entry name" value="F-BOX ONLY PROTEIN 10"/>
    <property type="match status" value="1"/>
</dbReference>
<dbReference type="InterPro" id="IPR022388">
    <property type="entry name" value="CHP03808"/>
</dbReference>
<dbReference type="RefSeq" id="WP_085464585.1">
    <property type="nucleotide sequence ID" value="NZ_FXBL01000004.1"/>
</dbReference>
<proteinExistence type="predicted"/>
<gene>
    <name evidence="3" type="ORF">SAMN02982922_2666</name>
</gene>
<dbReference type="SUPFAM" id="SSF51126">
    <property type="entry name" value="Pectin lyase-like"/>
    <property type="match status" value="1"/>
</dbReference>
<dbReference type="Gene3D" id="2.160.20.10">
    <property type="entry name" value="Single-stranded right-handed beta-helix, Pectin lyase-like"/>
    <property type="match status" value="1"/>
</dbReference>
<dbReference type="PANTHER" id="PTHR22990">
    <property type="entry name" value="F-BOX ONLY PROTEIN"/>
    <property type="match status" value="1"/>
</dbReference>
<dbReference type="InterPro" id="IPR051550">
    <property type="entry name" value="SCF-Subunits/Alg-Epimerases"/>
</dbReference>
<dbReference type="InterPro" id="IPR022444">
    <property type="entry name" value="Cofactor-bd_rpt"/>
</dbReference>
<dbReference type="InterPro" id="IPR006311">
    <property type="entry name" value="TAT_signal"/>
</dbReference>
<dbReference type="Proteomes" id="UP000193083">
    <property type="component" value="Unassembled WGS sequence"/>
</dbReference>
<dbReference type="OrthoDB" id="9788772at2"/>
<evidence type="ECO:0000256" key="1">
    <source>
        <dbReference type="ARBA" id="ARBA00022737"/>
    </source>
</evidence>
<dbReference type="NCBIfam" id="TIGR03807">
    <property type="entry name" value="RR_fam_repeat"/>
    <property type="match status" value="2"/>
</dbReference>
<sequence>MLDRRRFLAASAGFAAGLFAEPVRAAMRGAIDAGEFGMQPGSFDDQSRAFSAMLDKASDEDAAIFLPPGQYAIARITLPRRVRLSGVPGATRLVHAGDGHMLAAEGADHIELSGLVIDGASRWLGDTAQGLVDARGVAAFVLDNCRVVGSSKNGLALERVSGRIERSEISGAADAGIWSVEAGRLQITGNTVADCGNGGILVHRWQPAEDGTIVTGNRVERILARAGGTGQNGNGINVFRAGNVIVSGNQIADCAFSAIRSNSGGNIQISGNTCRRSGETAIYSEFAFEGAVIANNIVDGGANGISVVNFNEGGRLATVTGNLVRNLSQTGPYPADAPGFGVGISVEADTSVTGNVIENAPLYGMNIGWGPFMRNVVATGNVIRKAGEGIAVSVVEGTGSAVISDNVIDGALRGAIIGHRWSDPATGDLAVEPSDLPGLTIERNRVS</sequence>
<reference evidence="3 4" key="1">
    <citation type="submission" date="2017-04" db="EMBL/GenBank/DDBJ databases">
        <authorList>
            <person name="Afonso C.L."/>
            <person name="Miller P.J."/>
            <person name="Scott M.A."/>
            <person name="Spackman E."/>
            <person name="Goraichik I."/>
            <person name="Dimitrov K.M."/>
            <person name="Suarez D.L."/>
            <person name="Swayne D.E."/>
        </authorList>
    </citation>
    <scope>NUCLEOTIDE SEQUENCE [LARGE SCALE GENOMIC DNA]</scope>
    <source>
        <strain evidence="3 4">B5P</strain>
    </source>
</reference>
<evidence type="ECO:0000313" key="4">
    <source>
        <dbReference type="Proteomes" id="UP000193083"/>
    </source>
</evidence>
<evidence type="ECO:0000259" key="2">
    <source>
        <dbReference type="Pfam" id="PF13229"/>
    </source>
</evidence>
<dbReference type="SMART" id="SM00710">
    <property type="entry name" value="PbH1"/>
    <property type="match status" value="9"/>
</dbReference>
<dbReference type="InterPro" id="IPR039448">
    <property type="entry name" value="Beta_helix"/>
</dbReference>
<keyword evidence="1" id="KW-0677">Repeat</keyword>